<proteinExistence type="predicted"/>
<evidence type="ECO:0000313" key="1">
    <source>
        <dbReference type="EMBL" id="QTH17161.1"/>
    </source>
</evidence>
<reference evidence="1" key="1">
    <citation type="book" date="2019" name="MICROBIAL BIOTECHNOLOGY" publisher="Unknown Publisher">
        <title>Optimization of recombineering for directed mutagenesis of bacteria Pseudomonas corrugata 3'.</title>
        <authorList>
            <person name="Buinitskaja S.V."/>
            <person name="Pilipenok N."/>
            <person name="Valentovich L.N."/>
        </authorList>
    </citation>
    <scope>NUCLEOTIDE SEQUENCE</scope>
    <source>
        <strain evidence="1">3prime</strain>
    </source>
</reference>
<evidence type="ECO:0000313" key="2">
    <source>
        <dbReference type="Proteomes" id="UP000663914"/>
    </source>
</evidence>
<organism evidence="1 2">
    <name type="scientific">Pseudomonas corrugata</name>
    <dbReference type="NCBI Taxonomy" id="47879"/>
    <lineage>
        <taxon>Bacteria</taxon>
        <taxon>Pseudomonadati</taxon>
        <taxon>Pseudomonadota</taxon>
        <taxon>Gammaproteobacteria</taxon>
        <taxon>Pseudomonadales</taxon>
        <taxon>Pseudomonadaceae</taxon>
        <taxon>Pseudomonas</taxon>
    </lineage>
</organism>
<accession>A0A8B6UZ34</accession>
<sequence length="91" mass="10143">MQNLLNRKAPSKPRGTCAPDLSLPGYDYSHKLISMNTQTSEAPMATTKKADKPQKKVIHDELTFLDVRQAARDGQKAFDKFVITGKLPITK</sequence>
<dbReference type="AlphaFoldDB" id="A0A8B6UZ34"/>
<name>A0A8B6UZ34_9PSED</name>
<protein>
    <submittedName>
        <fullName evidence="1">Uncharacterized protein</fullName>
    </submittedName>
</protein>
<dbReference type="EMBL" id="CP072011">
    <property type="protein sequence ID" value="QTH17161.1"/>
    <property type="molecule type" value="Genomic_DNA"/>
</dbReference>
<dbReference type="GeneID" id="55648085"/>
<dbReference type="Proteomes" id="UP000663914">
    <property type="component" value="Chromosome"/>
</dbReference>
<dbReference type="RefSeq" id="WP_152978988.1">
    <property type="nucleotide sequence ID" value="NZ_CP014262.1"/>
</dbReference>
<reference evidence="1" key="2">
    <citation type="submission" date="2021-03" db="EMBL/GenBank/DDBJ databases">
        <authorList>
            <person name="Valentovich L.N."/>
            <person name="Akhremchuk A.E."/>
            <person name="Miamin V.E."/>
        </authorList>
    </citation>
    <scope>NUCLEOTIDE SEQUENCE</scope>
    <source>
        <strain evidence="1">3prime</strain>
    </source>
</reference>
<gene>
    <name evidence="1" type="ORF">C4C32_07710</name>
</gene>